<dbReference type="GO" id="GO:0003700">
    <property type="term" value="F:DNA-binding transcription factor activity"/>
    <property type="evidence" value="ECO:0007669"/>
    <property type="project" value="InterPro"/>
</dbReference>
<name>A0A238J8Q1_9RHOB</name>
<keyword evidence="4" id="KW-0804">Transcription</keyword>
<feature type="domain" description="HTH lysR-type" evidence="5">
    <location>
        <begin position="11"/>
        <end position="68"/>
    </location>
</feature>
<dbReference type="Gene3D" id="1.10.10.10">
    <property type="entry name" value="Winged helix-like DNA-binding domain superfamily/Winged helix DNA-binding domain"/>
    <property type="match status" value="1"/>
</dbReference>
<dbReference type="GO" id="GO:0043565">
    <property type="term" value="F:sequence-specific DNA binding"/>
    <property type="evidence" value="ECO:0007669"/>
    <property type="project" value="TreeGrafter"/>
</dbReference>
<dbReference type="Pfam" id="PF03466">
    <property type="entry name" value="LysR_substrate"/>
    <property type="match status" value="1"/>
</dbReference>
<dbReference type="Gene3D" id="3.40.190.10">
    <property type="entry name" value="Periplasmic binding protein-like II"/>
    <property type="match status" value="2"/>
</dbReference>
<dbReference type="RefSeq" id="WP_099242550.1">
    <property type="nucleotide sequence ID" value="NZ_FXXP01000001.1"/>
</dbReference>
<dbReference type="GO" id="GO:0006351">
    <property type="term" value="P:DNA-templated transcription"/>
    <property type="evidence" value="ECO:0007669"/>
    <property type="project" value="TreeGrafter"/>
</dbReference>
<dbReference type="SUPFAM" id="SSF46785">
    <property type="entry name" value="Winged helix' DNA-binding domain"/>
    <property type="match status" value="1"/>
</dbReference>
<dbReference type="OrthoDB" id="9813056at2"/>
<evidence type="ECO:0000313" key="6">
    <source>
        <dbReference type="EMBL" id="SMX26604.1"/>
    </source>
</evidence>
<keyword evidence="7" id="KW-1185">Reference proteome</keyword>
<reference evidence="7" key="1">
    <citation type="submission" date="2017-05" db="EMBL/GenBank/DDBJ databases">
        <authorList>
            <person name="Rodrigo-Torres L."/>
            <person name="Arahal R. D."/>
            <person name="Lucena T."/>
        </authorList>
    </citation>
    <scope>NUCLEOTIDE SEQUENCE [LARGE SCALE GENOMIC DNA]</scope>
    <source>
        <strain evidence="7">CECT 8649</strain>
    </source>
</reference>
<dbReference type="Pfam" id="PF00126">
    <property type="entry name" value="HTH_1"/>
    <property type="match status" value="1"/>
</dbReference>
<gene>
    <name evidence="6" type="primary">gcvA_6</name>
    <name evidence="6" type="ORF">TRP8649_00688</name>
</gene>
<sequence>MSLSPQRPKGPHLNSLRAFEAAARLKSFAAAADELSVTAGAVTQHVKTLEAWAGTPLFVRNARGVTLTPLAEELLPQFSYAFDQLGAAVHNLRNKAQPERIRIAALPSIAQLWLAPRLGKLRLLATEATVSVVALEVAPNLAREPFDLALFYSEEAPGDFDLTVSDDVIFPVCSPAVAERLQDVSDLKSETLLHDGSWRDDWEKWLKSQGNPQSMPKSGTVHSLFSVALEEARHGGGVLMAHELLVQDFLKTGVLVRPFSGSLTLPRKLVAKFTPAFCKSPVYEKVKSVLLEEN</sequence>
<dbReference type="EMBL" id="FXXP01000001">
    <property type="protein sequence ID" value="SMX26604.1"/>
    <property type="molecule type" value="Genomic_DNA"/>
</dbReference>
<evidence type="ECO:0000256" key="3">
    <source>
        <dbReference type="ARBA" id="ARBA00023125"/>
    </source>
</evidence>
<dbReference type="SUPFAM" id="SSF53850">
    <property type="entry name" value="Periplasmic binding protein-like II"/>
    <property type="match status" value="1"/>
</dbReference>
<evidence type="ECO:0000313" key="7">
    <source>
        <dbReference type="Proteomes" id="UP000225972"/>
    </source>
</evidence>
<dbReference type="InterPro" id="IPR000847">
    <property type="entry name" value="LysR_HTH_N"/>
</dbReference>
<evidence type="ECO:0000256" key="1">
    <source>
        <dbReference type="ARBA" id="ARBA00009437"/>
    </source>
</evidence>
<accession>A0A238J8Q1</accession>
<keyword evidence="3" id="KW-0238">DNA-binding</keyword>
<evidence type="ECO:0000256" key="2">
    <source>
        <dbReference type="ARBA" id="ARBA00023015"/>
    </source>
</evidence>
<dbReference type="InterPro" id="IPR036390">
    <property type="entry name" value="WH_DNA-bd_sf"/>
</dbReference>
<dbReference type="InterPro" id="IPR005119">
    <property type="entry name" value="LysR_subst-bd"/>
</dbReference>
<comment type="similarity">
    <text evidence="1">Belongs to the LysR transcriptional regulatory family.</text>
</comment>
<dbReference type="PROSITE" id="PS50931">
    <property type="entry name" value="HTH_LYSR"/>
    <property type="match status" value="1"/>
</dbReference>
<evidence type="ECO:0000259" key="5">
    <source>
        <dbReference type="PROSITE" id="PS50931"/>
    </source>
</evidence>
<dbReference type="AlphaFoldDB" id="A0A238J8Q1"/>
<dbReference type="PANTHER" id="PTHR30537:SF26">
    <property type="entry name" value="GLYCINE CLEAVAGE SYSTEM TRANSCRIPTIONAL ACTIVATOR"/>
    <property type="match status" value="1"/>
</dbReference>
<keyword evidence="2" id="KW-0805">Transcription regulation</keyword>
<dbReference type="PANTHER" id="PTHR30537">
    <property type="entry name" value="HTH-TYPE TRANSCRIPTIONAL REGULATOR"/>
    <property type="match status" value="1"/>
</dbReference>
<evidence type="ECO:0000256" key="4">
    <source>
        <dbReference type="ARBA" id="ARBA00023163"/>
    </source>
</evidence>
<dbReference type="Proteomes" id="UP000225972">
    <property type="component" value="Unassembled WGS sequence"/>
</dbReference>
<dbReference type="InterPro" id="IPR058163">
    <property type="entry name" value="LysR-type_TF_proteobact-type"/>
</dbReference>
<proteinExistence type="inferred from homology"/>
<organism evidence="6 7">
    <name type="scientific">Pelagimonas phthalicica</name>
    <dbReference type="NCBI Taxonomy" id="1037362"/>
    <lineage>
        <taxon>Bacteria</taxon>
        <taxon>Pseudomonadati</taxon>
        <taxon>Pseudomonadota</taxon>
        <taxon>Alphaproteobacteria</taxon>
        <taxon>Rhodobacterales</taxon>
        <taxon>Roseobacteraceae</taxon>
        <taxon>Pelagimonas</taxon>
    </lineage>
</organism>
<dbReference type="InterPro" id="IPR036388">
    <property type="entry name" value="WH-like_DNA-bd_sf"/>
</dbReference>
<protein>
    <submittedName>
        <fullName evidence="6">Glycine cleavage system transcriptional activator</fullName>
    </submittedName>
</protein>